<keyword evidence="2 4" id="KW-0732">Signal</keyword>
<protein>
    <submittedName>
        <fullName evidence="6">Somatic embryogenesis receptor kinase 1</fullName>
    </submittedName>
</protein>
<gene>
    <name evidence="6" type="ORF">SHERM_07923</name>
</gene>
<dbReference type="AlphaFoldDB" id="A0A9N7P0Q9"/>
<feature type="domain" description="Leucine-rich repeat-containing N-terminal plant-type" evidence="5">
    <location>
        <begin position="27"/>
        <end position="66"/>
    </location>
</feature>
<keyword evidence="7" id="KW-1185">Reference proteome</keyword>
<evidence type="ECO:0000313" key="7">
    <source>
        <dbReference type="Proteomes" id="UP001153555"/>
    </source>
</evidence>
<sequence length="74" mass="8521">MAYVGMEKCLVVWLVLLGHYFRCIFANLEGDALHSVRTNLRDPNNVLQSWDPTLVNPCTWFHVTCNNDNSVIRV</sequence>
<name>A0A9N7P0Q9_STRHE</name>
<dbReference type="Gene3D" id="3.80.10.10">
    <property type="entry name" value="Ribonuclease Inhibitor"/>
    <property type="match status" value="1"/>
</dbReference>
<dbReference type="PANTHER" id="PTHR47988">
    <property type="entry name" value="SOMATIC EMBRYOGENESIS RECEPTOR KINASE 1"/>
    <property type="match status" value="1"/>
</dbReference>
<feature type="chain" id="PRO_5040183892" evidence="4">
    <location>
        <begin position="27"/>
        <end position="74"/>
    </location>
</feature>
<dbReference type="Proteomes" id="UP001153555">
    <property type="component" value="Unassembled WGS sequence"/>
</dbReference>
<dbReference type="InterPro" id="IPR032675">
    <property type="entry name" value="LRR_dom_sf"/>
</dbReference>
<evidence type="ECO:0000256" key="3">
    <source>
        <dbReference type="ARBA" id="ARBA00022737"/>
    </source>
</evidence>
<dbReference type="Pfam" id="PF08263">
    <property type="entry name" value="LRRNT_2"/>
    <property type="match status" value="1"/>
</dbReference>
<evidence type="ECO:0000259" key="5">
    <source>
        <dbReference type="Pfam" id="PF08263"/>
    </source>
</evidence>
<comment type="caution">
    <text evidence="6">The sequence shown here is derived from an EMBL/GenBank/DDBJ whole genome shotgun (WGS) entry which is preliminary data.</text>
</comment>
<dbReference type="InterPro" id="IPR013210">
    <property type="entry name" value="LRR_N_plant-typ"/>
</dbReference>
<evidence type="ECO:0000256" key="2">
    <source>
        <dbReference type="ARBA" id="ARBA00022729"/>
    </source>
</evidence>
<keyword evidence="6" id="KW-0808">Transferase</keyword>
<dbReference type="EMBL" id="CACSLK010034598">
    <property type="protein sequence ID" value="CAA0842059.1"/>
    <property type="molecule type" value="Genomic_DNA"/>
</dbReference>
<evidence type="ECO:0000256" key="4">
    <source>
        <dbReference type="SAM" id="SignalP"/>
    </source>
</evidence>
<keyword evidence="3" id="KW-0677">Repeat</keyword>
<reference evidence="6" key="1">
    <citation type="submission" date="2019-12" db="EMBL/GenBank/DDBJ databases">
        <authorList>
            <person name="Scholes J."/>
        </authorList>
    </citation>
    <scope>NUCLEOTIDE SEQUENCE</scope>
</reference>
<dbReference type="GO" id="GO:0016301">
    <property type="term" value="F:kinase activity"/>
    <property type="evidence" value="ECO:0007669"/>
    <property type="project" value="UniProtKB-KW"/>
</dbReference>
<keyword evidence="1" id="KW-0433">Leucine-rich repeat</keyword>
<keyword evidence="6" id="KW-0675">Receptor</keyword>
<dbReference type="OrthoDB" id="907505at2759"/>
<keyword evidence="6" id="KW-0418">Kinase</keyword>
<evidence type="ECO:0000256" key="1">
    <source>
        <dbReference type="ARBA" id="ARBA00022614"/>
    </source>
</evidence>
<organism evidence="6 7">
    <name type="scientific">Striga hermonthica</name>
    <name type="common">Purple witchweed</name>
    <name type="synonym">Buchnera hermonthica</name>
    <dbReference type="NCBI Taxonomy" id="68872"/>
    <lineage>
        <taxon>Eukaryota</taxon>
        <taxon>Viridiplantae</taxon>
        <taxon>Streptophyta</taxon>
        <taxon>Embryophyta</taxon>
        <taxon>Tracheophyta</taxon>
        <taxon>Spermatophyta</taxon>
        <taxon>Magnoliopsida</taxon>
        <taxon>eudicotyledons</taxon>
        <taxon>Gunneridae</taxon>
        <taxon>Pentapetalae</taxon>
        <taxon>asterids</taxon>
        <taxon>lamiids</taxon>
        <taxon>Lamiales</taxon>
        <taxon>Orobanchaceae</taxon>
        <taxon>Buchnereae</taxon>
        <taxon>Striga</taxon>
    </lineage>
</organism>
<accession>A0A9N7P0Q9</accession>
<feature type="signal peptide" evidence="4">
    <location>
        <begin position="1"/>
        <end position="26"/>
    </location>
</feature>
<proteinExistence type="predicted"/>
<evidence type="ECO:0000313" key="6">
    <source>
        <dbReference type="EMBL" id="CAA0842059.1"/>
    </source>
</evidence>